<evidence type="ECO:0000313" key="2">
    <source>
        <dbReference type="EMBL" id="CDA10485.1"/>
    </source>
</evidence>
<proteinExistence type="predicted"/>
<protein>
    <submittedName>
        <fullName evidence="2">Possible sigma factor</fullName>
    </submittedName>
</protein>
<dbReference type="SUPFAM" id="SSF88659">
    <property type="entry name" value="Sigma3 and sigma4 domains of RNA polymerase sigma factors"/>
    <property type="match status" value="1"/>
</dbReference>
<dbReference type="GO" id="GO:0003700">
    <property type="term" value="F:DNA-binding transcription factor activity"/>
    <property type="evidence" value="ECO:0007669"/>
    <property type="project" value="InterPro"/>
</dbReference>
<dbReference type="RefSeq" id="WP_022071775.1">
    <property type="nucleotide sequence ID" value="NZ_HF999327.1"/>
</dbReference>
<dbReference type="InterPro" id="IPR007630">
    <property type="entry name" value="RNA_pol_sigma70_r4"/>
</dbReference>
<evidence type="ECO:0000259" key="1">
    <source>
        <dbReference type="Pfam" id="PF04545"/>
    </source>
</evidence>
<dbReference type="GO" id="GO:0006352">
    <property type="term" value="P:DNA-templated transcription initiation"/>
    <property type="evidence" value="ECO:0007669"/>
    <property type="project" value="InterPro"/>
</dbReference>
<dbReference type="EMBL" id="CBBD010000040">
    <property type="protein sequence ID" value="CDA10485.1"/>
    <property type="molecule type" value="Genomic_DNA"/>
</dbReference>
<sequence length="139" mass="16694">MNERYKVEQLFLNYQEIKASIRDIELQVECEHDIKGVSYDKVSTSPTNSISSSVKNTLAHLEYLKRKKKYLEFQLQRIENMLNTLSERDREIMSLYYFEERSLRDIAFKLDLNDNYISRRKTTILNNLVPFAKRYNLIN</sequence>
<accession>R5X6Q8</accession>
<name>R5X6Q8_9FIRM</name>
<dbReference type="Proteomes" id="UP000017980">
    <property type="component" value="Unassembled WGS sequence"/>
</dbReference>
<organism evidence="2 3">
    <name type="scientific">Intestinibacter bartlettii CAG:1329</name>
    <dbReference type="NCBI Taxonomy" id="1263063"/>
    <lineage>
        <taxon>Bacteria</taxon>
        <taxon>Bacillati</taxon>
        <taxon>Bacillota</taxon>
        <taxon>Clostridia</taxon>
        <taxon>Peptostreptococcales</taxon>
        <taxon>Peptostreptococcaceae</taxon>
        <taxon>Intestinibacter</taxon>
    </lineage>
</organism>
<evidence type="ECO:0000313" key="3">
    <source>
        <dbReference type="Proteomes" id="UP000017980"/>
    </source>
</evidence>
<dbReference type="Pfam" id="PF04545">
    <property type="entry name" value="Sigma70_r4"/>
    <property type="match status" value="1"/>
</dbReference>
<dbReference type="InterPro" id="IPR013324">
    <property type="entry name" value="RNA_pol_sigma_r3/r4-like"/>
</dbReference>
<feature type="domain" description="RNA polymerase sigma-70 region 4" evidence="1">
    <location>
        <begin position="82"/>
        <end position="128"/>
    </location>
</feature>
<comment type="caution">
    <text evidence="2">The sequence shown here is derived from an EMBL/GenBank/DDBJ whole genome shotgun (WGS) entry which is preliminary data.</text>
</comment>
<gene>
    <name evidence="2" type="ORF">BN488_01524</name>
</gene>
<dbReference type="AlphaFoldDB" id="R5X6Q8"/>
<dbReference type="Gene3D" id="1.20.140.160">
    <property type="match status" value="1"/>
</dbReference>
<reference evidence="2" key="1">
    <citation type="submission" date="2012-11" db="EMBL/GenBank/DDBJ databases">
        <title>Dependencies among metagenomic species, viruses, plasmids and units of genetic variation.</title>
        <authorList>
            <person name="Nielsen H.B."/>
            <person name="Almeida M."/>
            <person name="Juncker A.S."/>
            <person name="Rasmussen S."/>
            <person name="Li J."/>
            <person name="Sunagawa S."/>
            <person name="Plichta D."/>
            <person name="Gautier L."/>
            <person name="Le Chatelier E."/>
            <person name="Peletier E."/>
            <person name="Bonde I."/>
            <person name="Nielsen T."/>
            <person name="Manichanh C."/>
            <person name="Arumugam M."/>
            <person name="Batto J."/>
            <person name="Santos M.B.Q.D."/>
            <person name="Blom N."/>
            <person name="Borruel N."/>
            <person name="Burgdorf K.S."/>
            <person name="Boumezbeur F."/>
            <person name="Casellas F."/>
            <person name="Dore J."/>
            <person name="Guarner F."/>
            <person name="Hansen T."/>
            <person name="Hildebrand F."/>
            <person name="Kaas R.S."/>
            <person name="Kennedy S."/>
            <person name="Kristiansen K."/>
            <person name="Kultima J.R."/>
            <person name="Leonard P."/>
            <person name="Levenez F."/>
            <person name="Lund O."/>
            <person name="Moumen B."/>
            <person name="Le Paslier D."/>
            <person name="Pons N."/>
            <person name="Pedersen O."/>
            <person name="Prifti E."/>
            <person name="Qin J."/>
            <person name="Raes J."/>
            <person name="Tap J."/>
            <person name="Tims S."/>
            <person name="Ussery D.W."/>
            <person name="Yamada T."/>
            <person name="MetaHit consortium"/>
            <person name="Renault P."/>
            <person name="Sicheritz-Ponten T."/>
            <person name="Bork P."/>
            <person name="Wang J."/>
            <person name="Brunak S."/>
            <person name="Ehrlich S.D."/>
        </authorList>
    </citation>
    <scope>NUCLEOTIDE SEQUENCE [LARGE SCALE GENOMIC DNA]</scope>
</reference>